<feature type="transmembrane region" description="Helical" evidence="6">
    <location>
        <begin position="104"/>
        <end position="128"/>
    </location>
</feature>
<evidence type="ECO:0000256" key="2">
    <source>
        <dbReference type="ARBA" id="ARBA00022475"/>
    </source>
</evidence>
<dbReference type="CDD" id="cd06173">
    <property type="entry name" value="MFS_MefA_like"/>
    <property type="match status" value="1"/>
</dbReference>
<feature type="transmembrane region" description="Helical" evidence="6">
    <location>
        <begin position="284"/>
        <end position="303"/>
    </location>
</feature>
<dbReference type="Gene3D" id="1.20.1250.20">
    <property type="entry name" value="MFS general substrate transporter like domains"/>
    <property type="match status" value="1"/>
</dbReference>
<proteinExistence type="predicted"/>
<keyword evidence="4 6" id="KW-1133">Transmembrane helix</keyword>
<dbReference type="Pfam" id="PF07690">
    <property type="entry name" value="MFS_1"/>
    <property type="match status" value="1"/>
</dbReference>
<evidence type="ECO:0000256" key="3">
    <source>
        <dbReference type="ARBA" id="ARBA00022692"/>
    </source>
</evidence>
<keyword evidence="2" id="KW-1003">Cell membrane</keyword>
<dbReference type="PANTHER" id="PTHR23513:SF11">
    <property type="entry name" value="STAPHYLOFERRIN A TRANSPORTER"/>
    <property type="match status" value="1"/>
</dbReference>
<reference evidence="8 9" key="1">
    <citation type="submission" date="2018-08" db="EMBL/GenBank/DDBJ databases">
        <title>Microbacterium oxydans strain HG3.</title>
        <authorList>
            <person name="ORTET P."/>
        </authorList>
    </citation>
    <scope>NUCLEOTIDE SEQUENCE [LARGE SCALE GENOMIC DNA]</scope>
    <source>
        <strain evidence="8 9">HG3</strain>
    </source>
</reference>
<dbReference type="InterPro" id="IPR011701">
    <property type="entry name" value="MFS"/>
</dbReference>
<dbReference type="InterPro" id="IPR036259">
    <property type="entry name" value="MFS_trans_sf"/>
</dbReference>
<dbReference type="InterPro" id="IPR020846">
    <property type="entry name" value="MFS_dom"/>
</dbReference>
<evidence type="ECO:0000256" key="1">
    <source>
        <dbReference type="ARBA" id="ARBA00004651"/>
    </source>
</evidence>
<evidence type="ECO:0000256" key="5">
    <source>
        <dbReference type="ARBA" id="ARBA00023136"/>
    </source>
</evidence>
<dbReference type="PROSITE" id="PS50850">
    <property type="entry name" value="MFS"/>
    <property type="match status" value="1"/>
</dbReference>
<accession>A0A3S9WG87</accession>
<dbReference type="Proteomes" id="UP000274841">
    <property type="component" value="Chromosome"/>
</dbReference>
<keyword evidence="3 6" id="KW-0812">Transmembrane</keyword>
<feature type="transmembrane region" description="Helical" evidence="6">
    <location>
        <begin position="375"/>
        <end position="397"/>
    </location>
</feature>
<feature type="transmembrane region" description="Helical" evidence="6">
    <location>
        <begin position="140"/>
        <end position="163"/>
    </location>
</feature>
<dbReference type="SUPFAM" id="SSF103473">
    <property type="entry name" value="MFS general substrate transporter"/>
    <property type="match status" value="1"/>
</dbReference>
<feature type="transmembrane region" description="Helical" evidence="6">
    <location>
        <begin position="350"/>
        <end position="369"/>
    </location>
</feature>
<dbReference type="EMBL" id="CP031422">
    <property type="protein sequence ID" value="AZS39081.1"/>
    <property type="molecule type" value="Genomic_DNA"/>
</dbReference>
<feature type="transmembrane region" description="Helical" evidence="6">
    <location>
        <begin position="21"/>
        <end position="38"/>
    </location>
</feature>
<evidence type="ECO:0000313" key="8">
    <source>
        <dbReference type="EMBL" id="AZS39081.1"/>
    </source>
</evidence>
<feature type="transmembrane region" description="Helical" evidence="6">
    <location>
        <begin position="169"/>
        <end position="190"/>
    </location>
</feature>
<protein>
    <submittedName>
        <fullName evidence="8">Enterobactin exporter EntS</fullName>
    </submittedName>
</protein>
<dbReference type="AlphaFoldDB" id="A0A3S9WG87"/>
<evidence type="ECO:0000256" key="4">
    <source>
        <dbReference type="ARBA" id="ARBA00022989"/>
    </source>
</evidence>
<sequence>MTLLRSRAFRWYFIGRTTSTFGSSFGILALTFGVLHFGGGAIDLGLVLAAPALPAVVFILLGGVLADRFERRTIVVLADLMMALTQALTCLMFAVGWYNVWALVVIQLIRGTASAFFLPAATGILPTIVPKEHLREANALLEVAQNVVSVVAPGVAGVVVAIYGPAVALGVDAGTFFISACFVALVPAAVRKAGDTQTKSKNRGIWIDLRVGWREFASRPWVWQMVVSFSIYQATLLPAIALLGPVVFEDNGYGVAGWAAVLAARAIGSVVGGLVAFKVRVSRPLLLCVMLVLLDAPFLLAIASSLPVGWVSAAGLLSAAGVAVAGTLWVTTLQSRIPPDAISRVSSYDWLGSLSLNPVGNVVIGVVAAAFGAPIVIYVVVFILVAMQLLLTMSASIRARQDDV</sequence>
<dbReference type="GO" id="GO:0005886">
    <property type="term" value="C:plasma membrane"/>
    <property type="evidence" value="ECO:0007669"/>
    <property type="project" value="UniProtKB-SubCell"/>
</dbReference>
<dbReference type="GO" id="GO:0022857">
    <property type="term" value="F:transmembrane transporter activity"/>
    <property type="evidence" value="ECO:0007669"/>
    <property type="project" value="InterPro"/>
</dbReference>
<evidence type="ECO:0000256" key="6">
    <source>
        <dbReference type="SAM" id="Phobius"/>
    </source>
</evidence>
<dbReference type="PANTHER" id="PTHR23513">
    <property type="entry name" value="INTEGRAL MEMBRANE EFFLUX PROTEIN-RELATED"/>
    <property type="match status" value="1"/>
</dbReference>
<keyword evidence="5 6" id="KW-0472">Membrane</keyword>
<feature type="domain" description="Major facilitator superfamily (MFS) profile" evidence="7">
    <location>
        <begin position="1"/>
        <end position="400"/>
    </location>
</feature>
<evidence type="ECO:0000313" key="9">
    <source>
        <dbReference type="Proteomes" id="UP000274841"/>
    </source>
</evidence>
<comment type="subcellular location">
    <subcellularLocation>
        <location evidence="1">Cell membrane</location>
        <topology evidence="1">Multi-pass membrane protein</topology>
    </subcellularLocation>
</comment>
<evidence type="ECO:0000259" key="7">
    <source>
        <dbReference type="PROSITE" id="PS50850"/>
    </source>
</evidence>
<gene>
    <name evidence="8" type="primary">entS_1</name>
    <name evidence="8" type="ORF">CVS54_00381</name>
</gene>
<feature type="transmembrane region" description="Helical" evidence="6">
    <location>
        <begin position="255"/>
        <end position="277"/>
    </location>
</feature>
<feature type="transmembrane region" description="Helical" evidence="6">
    <location>
        <begin position="73"/>
        <end position="98"/>
    </location>
</feature>
<feature type="transmembrane region" description="Helical" evidence="6">
    <location>
        <begin position="221"/>
        <end position="243"/>
    </location>
</feature>
<organism evidence="8 9">
    <name type="scientific">Microbacterium oxydans</name>
    <dbReference type="NCBI Taxonomy" id="82380"/>
    <lineage>
        <taxon>Bacteria</taxon>
        <taxon>Bacillati</taxon>
        <taxon>Actinomycetota</taxon>
        <taxon>Actinomycetes</taxon>
        <taxon>Micrococcales</taxon>
        <taxon>Microbacteriaceae</taxon>
        <taxon>Microbacterium</taxon>
    </lineage>
</organism>
<feature type="transmembrane region" description="Helical" evidence="6">
    <location>
        <begin position="44"/>
        <end position="66"/>
    </location>
</feature>
<name>A0A3S9WG87_9MICO</name>
<dbReference type="KEGG" id="moy:CVS54_00381"/>
<dbReference type="RefSeq" id="WP_046746921.1">
    <property type="nucleotide sequence ID" value="NZ_CP031422.1"/>
</dbReference>
<feature type="transmembrane region" description="Helical" evidence="6">
    <location>
        <begin position="309"/>
        <end position="330"/>
    </location>
</feature>